<dbReference type="Gene3D" id="1.10.10.10">
    <property type="entry name" value="Winged helix-like DNA-binding domain superfamily/Winged helix DNA-binding domain"/>
    <property type="match status" value="1"/>
</dbReference>
<dbReference type="SMART" id="SM00028">
    <property type="entry name" value="TPR"/>
    <property type="match status" value="5"/>
</dbReference>
<dbReference type="PRINTS" id="PR00364">
    <property type="entry name" value="DISEASERSIST"/>
</dbReference>
<evidence type="ECO:0000313" key="5">
    <source>
        <dbReference type="EMBL" id="GHH85834.1"/>
    </source>
</evidence>
<dbReference type="InterPro" id="IPR027417">
    <property type="entry name" value="P-loop_NTPase"/>
</dbReference>
<dbReference type="InterPro" id="IPR005158">
    <property type="entry name" value="BTAD"/>
</dbReference>
<organism evidence="5 6">
    <name type="scientific">Streptomyces sulfonofaciens</name>
    <dbReference type="NCBI Taxonomy" id="68272"/>
    <lineage>
        <taxon>Bacteria</taxon>
        <taxon>Bacillati</taxon>
        <taxon>Actinomycetota</taxon>
        <taxon>Actinomycetes</taxon>
        <taxon>Kitasatosporales</taxon>
        <taxon>Streptomycetaceae</taxon>
        <taxon>Streptomyces</taxon>
    </lineage>
</organism>
<dbReference type="InterPro" id="IPR041664">
    <property type="entry name" value="AAA_16"/>
</dbReference>
<dbReference type="InterPro" id="IPR019734">
    <property type="entry name" value="TPR_rpt"/>
</dbReference>
<dbReference type="EMBL" id="BNCD01000020">
    <property type="protein sequence ID" value="GHH85834.1"/>
    <property type="molecule type" value="Genomic_DNA"/>
</dbReference>
<keyword evidence="6" id="KW-1185">Reference proteome</keyword>
<keyword evidence="1" id="KW-0902">Two-component regulatory system</keyword>
<gene>
    <name evidence="5" type="ORF">GCM10018793_55310</name>
</gene>
<name>A0A919GJP2_9ACTN</name>
<dbReference type="GO" id="GO:0006355">
    <property type="term" value="P:regulation of DNA-templated transcription"/>
    <property type="evidence" value="ECO:0007669"/>
    <property type="project" value="InterPro"/>
</dbReference>
<accession>A0A919GJP2</accession>
<evidence type="ECO:0000256" key="3">
    <source>
        <dbReference type="SAM" id="MobiDB-lite"/>
    </source>
</evidence>
<dbReference type="InterPro" id="IPR011990">
    <property type="entry name" value="TPR-like_helical_dom_sf"/>
</dbReference>
<dbReference type="SMART" id="SM01043">
    <property type="entry name" value="BTAD"/>
    <property type="match status" value="1"/>
</dbReference>
<dbReference type="PANTHER" id="PTHR47691">
    <property type="entry name" value="REGULATOR-RELATED"/>
    <property type="match status" value="1"/>
</dbReference>
<dbReference type="GO" id="GO:0000160">
    <property type="term" value="P:phosphorelay signal transduction system"/>
    <property type="evidence" value="ECO:0007669"/>
    <property type="project" value="UniProtKB-KW"/>
</dbReference>
<feature type="region of interest" description="Disordered" evidence="3">
    <location>
        <begin position="230"/>
        <end position="250"/>
    </location>
</feature>
<evidence type="ECO:0000313" key="6">
    <source>
        <dbReference type="Proteomes" id="UP000603708"/>
    </source>
</evidence>
<dbReference type="SUPFAM" id="SSF52540">
    <property type="entry name" value="P-loop containing nucleoside triphosphate hydrolases"/>
    <property type="match status" value="1"/>
</dbReference>
<feature type="domain" description="Bacterial transcriptional activator" evidence="4">
    <location>
        <begin position="92"/>
        <end position="210"/>
    </location>
</feature>
<dbReference type="AlphaFoldDB" id="A0A919GJP2"/>
<reference evidence="5" key="1">
    <citation type="journal article" date="2014" name="Int. J. Syst. Evol. Microbiol.">
        <title>Complete genome sequence of Corynebacterium casei LMG S-19264T (=DSM 44701T), isolated from a smear-ripened cheese.</title>
        <authorList>
            <consortium name="US DOE Joint Genome Institute (JGI-PGF)"/>
            <person name="Walter F."/>
            <person name="Albersmeier A."/>
            <person name="Kalinowski J."/>
            <person name="Ruckert C."/>
        </authorList>
    </citation>
    <scope>NUCLEOTIDE SEQUENCE</scope>
    <source>
        <strain evidence="5">JCM 5069</strain>
    </source>
</reference>
<dbReference type="Pfam" id="PF03704">
    <property type="entry name" value="BTAD"/>
    <property type="match status" value="1"/>
</dbReference>
<dbReference type="Pfam" id="PF13191">
    <property type="entry name" value="AAA_16"/>
    <property type="match status" value="1"/>
</dbReference>
<evidence type="ECO:0000256" key="2">
    <source>
        <dbReference type="PROSITE-ProRule" id="PRU00339"/>
    </source>
</evidence>
<evidence type="ECO:0000259" key="4">
    <source>
        <dbReference type="SMART" id="SM01043"/>
    </source>
</evidence>
<dbReference type="Gene3D" id="3.40.50.300">
    <property type="entry name" value="P-loop containing nucleotide triphosphate hydrolases"/>
    <property type="match status" value="1"/>
</dbReference>
<dbReference type="Proteomes" id="UP000603708">
    <property type="component" value="Unassembled WGS sequence"/>
</dbReference>
<dbReference type="InterPro" id="IPR016032">
    <property type="entry name" value="Sig_transdc_resp-reg_C-effctor"/>
</dbReference>
<dbReference type="Gene3D" id="1.25.40.10">
    <property type="entry name" value="Tetratricopeptide repeat domain"/>
    <property type="match status" value="2"/>
</dbReference>
<dbReference type="PANTHER" id="PTHR47691:SF3">
    <property type="entry name" value="HTH-TYPE TRANSCRIPTIONAL REGULATOR RV0890C-RELATED"/>
    <property type="match status" value="1"/>
</dbReference>
<dbReference type="SUPFAM" id="SSF46894">
    <property type="entry name" value="C-terminal effector domain of the bipartite response regulators"/>
    <property type="match status" value="1"/>
</dbReference>
<comment type="caution">
    <text evidence="5">The sequence shown here is derived from an EMBL/GenBank/DDBJ whole genome shotgun (WGS) entry which is preliminary data.</text>
</comment>
<proteinExistence type="predicted"/>
<feature type="compositionally biased region" description="Low complexity" evidence="3">
    <location>
        <begin position="231"/>
        <end position="250"/>
    </location>
</feature>
<dbReference type="Pfam" id="PF13424">
    <property type="entry name" value="TPR_12"/>
    <property type="match status" value="1"/>
</dbReference>
<dbReference type="GO" id="GO:0003677">
    <property type="term" value="F:DNA binding"/>
    <property type="evidence" value="ECO:0007669"/>
    <property type="project" value="InterPro"/>
</dbReference>
<evidence type="ECO:0000256" key="1">
    <source>
        <dbReference type="ARBA" id="ARBA00023012"/>
    </source>
</evidence>
<reference evidence="5" key="2">
    <citation type="submission" date="2020-09" db="EMBL/GenBank/DDBJ databases">
        <authorList>
            <person name="Sun Q."/>
            <person name="Ohkuma M."/>
        </authorList>
    </citation>
    <scope>NUCLEOTIDE SEQUENCE</scope>
    <source>
        <strain evidence="5">JCM 5069</strain>
    </source>
</reference>
<dbReference type="PROSITE" id="PS50005">
    <property type="entry name" value="TPR"/>
    <property type="match status" value="1"/>
</dbReference>
<dbReference type="SUPFAM" id="SSF48452">
    <property type="entry name" value="TPR-like"/>
    <property type="match status" value="1"/>
</dbReference>
<keyword evidence="2" id="KW-0802">TPR repeat</keyword>
<feature type="repeat" description="TPR" evidence="2">
    <location>
        <begin position="816"/>
        <end position="849"/>
    </location>
</feature>
<protein>
    <submittedName>
        <fullName evidence="5">SARP family transcriptional regulator</fullName>
    </submittedName>
</protein>
<sequence>MEFRLLGPVVALQEGVPIRMKSVKACELLAVLLLAPGHRVSHAGITRYLWPNEEPNANRIRQCFHQLRQSVPGIAERNERGFCRIRAAPHSVDYVRFRESQRAANATDSRSVRLRALRSALDEWRGTPLDELPGEGFEQKRAELVAELHDATAACTLAELECGQARAALDRVDPALARWPESETLLGLKVRALRTLGRQDQIEALLARWQRRFGRPTVHLLLVGEEDMAGPATADASPAPASARPRPRQLPQQSVDLVGRQPQLDQLAEIVLGRTAGRSRIAVITGMPGVGKTFLAVRAAAGVERNFPDGILYADLGGFSPGKPEDHGPVLATFLNDLRVRPVASTVDGLVAAYRTALADRAVLLILDNARDEDHVRPLLPPAGASAALVTSRRQLYGLAIRESAEIVDLAPLDRQDAVSLLRGRLGEARMGAVLPFVGDLVEHCAGVPLALGIMAARIMQRPGALAGMVRDLRQDSTRLRSLDLGSENLSVRLSLEASHRLLRAPAARLLWQLAVHPGPTVSWAALRALEPDDAMGVIDAIDDLMRMSLVTEPVFERYSLHDLVRVYAGETAARQDESERASVMERALSFLLHNAWANDRGLDPGRRLPIGEPEGVEVASPASAADAMSWFETEYSTLTAAVRCAGEHGLDRYTWLLPMTLVTFQWRSGRHLDALDHLTCALAAAEREAAPADVAMVHRMLAGTHRGLGNLTQAMRELRSAVRVSEKNADIQGAALARHILGVLLRESGASDEALMQFTAALSAFERLGDPLGQGAALNGIGSGHYDLGRYDEGLEHCLRSLVLLEGTDDLNGRAHALFSLGRIRVARGEHDAAASDFERARRLYRSLAYGSREARTLVHLAEALRDAGRDQEAGEAMERAHVLLEGLGERDVDAAVGRLRCLP</sequence>
<dbReference type="InterPro" id="IPR036388">
    <property type="entry name" value="WH-like_DNA-bd_sf"/>
</dbReference>